<keyword evidence="1" id="KW-0812">Transmembrane</keyword>
<sequence length="136" mass="14711">MPANRRTARPPASAFLVILLLILIVGCLIVASNSLITNVAISEVSTSDVDLVLRISGDDIVVAVLGGERSTQLSSLDVYIYGHEHIRQHIQPTNGSGVMYCKNIAKNIEGWQTVIVDGTFSNGEQKTIGYIRLNFG</sequence>
<proteinExistence type="predicted"/>
<evidence type="ECO:0000313" key="3">
    <source>
        <dbReference type="Proteomes" id="UP001141336"/>
    </source>
</evidence>
<evidence type="ECO:0000313" key="2">
    <source>
        <dbReference type="EMBL" id="MCZ0863121.1"/>
    </source>
</evidence>
<accession>A0ABT4IMZ8</accession>
<keyword evidence="1" id="KW-1133">Transmembrane helix</keyword>
<organism evidence="2 3">
    <name type="scientific">Methanocorpusculum vombati</name>
    <dbReference type="NCBI Taxonomy" id="3002864"/>
    <lineage>
        <taxon>Archaea</taxon>
        <taxon>Methanobacteriati</taxon>
        <taxon>Methanobacteriota</taxon>
        <taxon>Stenosarchaea group</taxon>
        <taxon>Methanomicrobia</taxon>
        <taxon>Methanomicrobiales</taxon>
        <taxon>Methanocorpusculaceae</taxon>
        <taxon>Methanocorpusculum</taxon>
    </lineage>
</organism>
<protein>
    <recommendedName>
        <fullName evidence="4">Archaeal Type IV pilin N-terminal domain-containing protein</fullName>
    </recommendedName>
</protein>
<keyword evidence="3" id="KW-1185">Reference proteome</keyword>
<keyword evidence="1" id="KW-0472">Membrane</keyword>
<dbReference type="EMBL" id="JAPTGC010000010">
    <property type="protein sequence ID" value="MCZ0863121.1"/>
    <property type="molecule type" value="Genomic_DNA"/>
</dbReference>
<evidence type="ECO:0008006" key="4">
    <source>
        <dbReference type="Google" id="ProtNLM"/>
    </source>
</evidence>
<feature type="transmembrane region" description="Helical" evidence="1">
    <location>
        <begin position="12"/>
        <end position="31"/>
    </location>
</feature>
<evidence type="ECO:0000256" key="1">
    <source>
        <dbReference type="SAM" id="Phobius"/>
    </source>
</evidence>
<gene>
    <name evidence="2" type="ORF">O0S09_07650</name>
</gene>
<dbReference type="Proteomes" id="UP001141336">
    <property type="component" value="Unassembled WGS sequence"/>
</dbReference>
<dbReference type="PROSITE" id="PS51257">
    <property type="entry name" value="PROKAR_LIPOPROTEIN"/>
    <property type="match status" value="1"/>
</dbReference>
<name>A0ABT4IMZ8_9EURY</name>
<reference evidence="2" key="1">
    <citation type="submission" date="2022-12" db="EMBL/GenBank/DDBJ databases">
        <title>Isolation and characterisation of novel Methanocorpusculum spp. from native Australian herbivores indicates the genus is ancestrally host-associated.</title>
        <authorList>
            <person name="Volmer J.G."/>
            <person name="Soo R.M."/>
            <person name="Evans P.N."/>
            <person name="Hoedt E.C."/>
            <person name="Astorga Alsina A.L."/>
            <person name="Woodcroft B.J."/>
            <person name="Tyson G.W."/>
            <person name="Hugenholtz P."/>
            <person name="Morrison M."/>
        </authorList>
    </citation>
    <scope>NUCLEOTIDE SEQUENCE</scope>
    <source>
        <strain evidence="2">CW153</strain>
    </source>
</reference>
<comment type="caution">
    <text evidence="2">The sequence shown here is derived from an EMBL/GenBank/DDBJ whole genome shotgun (WGS) entry which is preliminary data.</text>
</comment>
<dbReference type="RefSeq" id="WP_268923381.1">
    <property type="nucleotide sequence ID" value="NZ_JAPTGC010000010.1"/>
</dbReference>